<keyword evidence="6" id="KW-1185">Reference proteome</keyword>
<dbReference type="Pfam" id="PF12833">
    <property type="entry name" value="HTH_18"/>
    <property type="match status" value="1"/>
</dbReference>
<dbReference type="GO" id="GO:0043565">
    <property type="term" value="F:sequence-specific DNA binding"/>
    <property type="evidence" value="ECO:0007669"/>
    <property type="project" value="InterPro"/>
</dbReference>
<keyword evidence="1" id="KW-0805">Transcription regulation</keyword>
<evidence type="ECO:0000256" key="1">
    <source>
        <dbReference type="ARBA" id="ARBA00023015"/>
    </source>
</evidence>
<organism evidence="5 6">
    <name type="scientific">Dyadobacter koreensis</name>
    <dbReference type="NCBI Taxonomy" id="408657"/>
    <lineage>
        <taxon>Bacteria</taxon>
        <taxon>Pseudomonadati</taxon>
        <taxon>Bacteroidota</taxon>
        <taxon>Cytophagia</taxon>
        <taxon>Cytophagales</taxon>
        <taxon>Spirosomataceae</taxon>
        <taxon>Dyadobacter</taxon>
    </lineage>
</organism>
<gene>
    <name evidence="5" type="ORF">SAMN04487995_0304</name>
</gene>
<dbReference type="InterPro" id="IPR018060">
    <property type="entry name" value="HTH_AraC"/>
</dbReference>
<sequence>MNNIETLEDFYTERFKAIPKILQNEIGHFNVFGFNDLLGCSIKPIPYSRRGYFKISLIQGVNKVHFSDKTIEIKKQALLFANPQVPYNWEQIGNEQNGFSCVFTERFFHHFGNPKDYSVFQPESLPIIELTDIQARRVKKLFAEMLTEWTSEHPHKYDKMRIMVFELLYNAEKLQPIKPISQFYNNASQKITTQFLELLERQFPVEDVGPFPLRSASDFAEKLSIHVNHLNKALQEVLHKSTSVIIQERILVEAKILLKHTKKDVSEIAFALGFKENTHFNNFFKKYTGITPRQFRVD</sequence>
<dbReference type="PRINTS" id="PR00032">
    <property type="entry name" value="HTHARAC"/>
</dbReference>
<dbReference type="PANTHER" id="PTHR43280">
    <property type="entry name" value="ARAC-FAMILY TRANSCRIPTIONAL REGULATOR"/>
    <property type="match status" value="1"/>
</dbReference>
<name>A0A1H6QAS8_9BACT</name>
<dbReference type="GO" id="GO:0003700">
    <property type="term" value="F:DNA-binding transcription factor activity"/>
    <property type="evidence" value="ECO:0007669"/>
    <property type="project" value="InterPro"/>
</dbReference>
<protein>
    <submittedName>
        <fullName evidence="5">Transcriptional regulator, AraC family</fullName>
    </submittedName>
</protein>
<dbReference type="AlphaFoldDB" id="A0A1H6QAS8"/>
<dbReference type="InterPro" id="IPR020449">
    <property type="entry name" value="Tscrpt_reg_AraC-type_HTH"/>
</dbReference>
<dbReference type="InterPro" id="IPR009057">
    <property type="entry name" value="Homeodomain-like_sf"/>
</dbReference>
<dbReference type="PANTHER" id="PTHR43280:SF32">
    <property type="entry name" value="TRANSCRIPTIONAL REGULATORY PROTEIN"/>
    <property type="match status" value="1"/>
</dbReference>
<dbReference type="SUPFAM" id="SSF46689">
    <property type="entry name" value="Homeodomain-like"/>
    <property type="match status" value="1"/>
</dbReference>
<evidence type="ECO:0000256" key="2">
    <source>
        <dbReference type="ARBA" id="ARBA00023125"/>
    </source>
</evidence>
<proteinExistence type="predicted"/>
<accession>A0A1H6QAS8</accession>
<evidence type="ECO:0000313" key="5">
    <source>
        <dbReference type="EMBL" id="SEI38956.1"/>
    </source>
</evidence>
<dbReference type="EMBL" id="FNXY01000001">
    <property type="protein sequence ID" value="SEI38956.1"/>
    <property type="molecule type" value="Genomic_DNA"/>
</dbReference>
<dbReference type="Proteomes" id="UP000199532">
    <property type="component" value="Unassembled WGS sequence"/>
</dbReference>
<dbReference type="STRING" id="408657.SAMN04487995_0304"/>
<dbReference type="Gene3D" id="1.10.10.60">
    <property type="entry name" value="Homeodomain-like"/>
    <property type="match status" value="1"/>
</dbReference>
<evidence type="ECO:0000313" key="6">
    <source>
        <dbReference type="Proteomes" id="UP000199532"/>
    </source>
</evidence>
<keyword evidence="3" id="KW-0804">Transcription</keyword>
<reference evidence="5 6" key="1">
    <citation type="submission" date="2016-10" db="EMBL/GenBank/DDBJ databases">
        <authorList>
            <person name="de Groot N.N."/>
        </authorList>
    </citation>
    <scope>NUCLEOTIDE SEQUENCE [LARGE SCALE GENOMIC DNA]</scope>
    <source>
        <strain evidence="5 6">DSM 19938</strain>
    </source>
</reference>
<dbReference type="RefSeq" id="WP_090331197.1">
    <property type="nucleotide sequence ID" value="NZ_FNXY01000001.1"/>
</dbReference>
<dbReference type="SMART" id="SM00342">
    <property type="entry name" value="HTH_ARAC"/>
    <property type="match status" value="1"/>
</dbReference>
<evidence type="ECO:0000259" key="4">
    <source>
        <dbReference type="PROSITE" id="PS01124"/>
    </source>
</evidence>
<feature type="domain" description="HTH araC/xylS-type" evidence="4">
    <location>
        <begin position="193"/>
        <end position="298"/>
    </location>
</feature>
<dbReference type="PROSITE" id="PS01124">
    <property type="entry name" value="HTH_ARAC_FAMILY_2"/>
    <property type="match status" value="1"/>
</dbReference>
<keyword evidence="2" id="KW-0238">DNA-binding</keyword>
<dbReference type="OrthoDB" id="629929at2"/>
<evidence type="ECO:0000256" key="3">
    <source>
        <dbReference type="ARBA" id="ARBA00023163"/>
    </source>
</evidence>